<feature type="binding site" evidence="2">
    <location>
        <position position="224"/>
    </location>
    <ligand>
        <name>substrate</name>
    </ligand>
</feature>
<dbReference type="OrthoDB" id="204058at2759"/>
<proteinExistence type="inferred from homology"/>
<dbReference type="Gene3D" id="3.40.50.1580">
    <property type="entry name" value="Nucleoside phosphorylase domain"/>
    <property type="match status" value="1"/>
</dbReference>
<evidence type="ECO:0000313" key="5">
    <source>
        <dbReference type="Proteomes" id="UP000606786"/>
    </source>
</evidence>
<feature type="binding site" evidence="2">
    <location>
        <position position="99"/>
    </location>
    <ligand>
        <name>phosphate</name>
        <dbReference type="ChEBI" id="CHEBI:43474"/>
    </ligand>
</feature>
<keyword evidence="5" id="KW-1185">Reference proteome</keyword>
<evidence type="ECO:0000256" key="1">
    <source>
        <dbReference type="ARBA" id="ARBA00010456"/>
    </source>
</evidence>
<gene>
    <name evidence="4" type="ORF">CCAP1982_LOCUS3083</name>
</gene>
<feature type="domain" description="Nucleoside phosphorylase" evidence="3">
    <location>
        <begin position="58"/>
        <end position="281"/>
    </location>
</feature>
<protein>
    <submittedName>
        <fullName evidence="4">(Mediterranean fruit fly) hypothetical protein</fullName>
    </submittedName>
</protein>
<dbReference type="PANTHER" id="PTHR43691:SF11">
    <property type="entry name" value="FI09636P-RELATED"/>
    <property type="match status" value="1"/>
</dbReference>
<dbReference type="Pfam" id="PF01048">
    <property type="entry name" value="PNP_UDP_1"/>
    <property type="match status" value="1"/>
</dbReference>
<evidence type="ECO:0000259" key="3">
    <source>
        <dbReference type="Pfam" id="PF01048"/>
    </source>
</evidence>
<dbReference type="GO" id="GO:0006218">
    <property type="term" value="P:uridine catabolic process"/>
    <property type="evidence" value="ECO:0007669"/>
    <property type="project" value="TreeGrafter"/>
</dbReference>
<feature type="binding site" evidence="2">
    <location>
        <begin position="143"/>
        <end position="146"/>
    </location>
    <ligand>
        <name>phosphate</name>
        <dbReference type="ChEBI" id="CHEBI:43474"/>
    </ligand>
</feature>
<reference evidence="4" key="1">
    <citation type="submission" date="2020-11" db="EMBL/GenBank/DDBJ databases">
        <authorList>
            <person name="Whitehead M."/>
        </authorList>
    </citation>
    <scope>NUCLEOTIDE SEQUENCE</scope>
    <source>
        <strain evidence="4">EGII</strain>
    </source>
</reference>
<sequence length="294" mass="32183">MVLASESCGCMSTAQQSSQCITNFIRNPHILAMEEDYLYHLGLGTKTHDLPAMFGDVKFVIVGGTPKRMESLAKYFMHEMKAKLPIGTQLSDITGAAERYSMYKVGPIICVNHGMGNPSISILLHELIKLMYHAKCKNPVFIRLGTCGGLGVPGGTVVISDGVLNDKLNAEHEFKILGNIVARPTKLDVNLAQELKSLANLSDDYQTVVGKTYCADDFYEGQGRLDGAFCDYKEADKMKWLNMLRQKGVVNIEMESSMFAALTNQAGVRAAIICAAILNRLDGDQVCSINELFG</sequence>
<evidence type="ECO:0000313" key="4">
    <source>
        <dbReference type="EMBL" id="CAD6994327.1"/>
    </source>
</evidence>
<feature type="binding site" evidence="2">
    <location>
        <position position="222"/>
    </location>
    <ligand>
        <name>substrate</name>
    </ligand>
</feature>
<comment type="caution">
    <text evidence="4">The sequence shown here is derived from an EMBL/GenBank/DDBJ whole genome shotgun (WGS) entry which is preliminary data.</text>
</comment>
<dbReference type="GO" id="GO:0005829">
    <property type="term" value="C:cytosol"/>
    <property type="evidence" value="ECO:0007669"/>
    <property type="project" value="TreeGrafter"/>
</dbReference>
<dbReference type="InterPro" id="IPR000845">
    <property type="entry name" value="Nucleoside_phosphorylase_d"/>
</dbReference>
<dbReference type="GO" id="GO:0004850">
    <property type="term" value="F:uridine phosphorylase activity"/>
    <property type="evidence" value="ECO:0007669"/>
    <property type="project" value="InterPro"/>
</dbReference>
<dbReference type="InterPro" id="IPR010059">
    <property type="entry name" value="Uridine_phosphorylase_euk"/>
</dbReference>
<dbReference type="EMBL" id="CAJHJT010000001">
    <property type="protein sequence ID" value="CAD6994327.1"/>
    <property type="molecule type" value="Genomic_DNA"/>
</dbReference>
<name>A0A811U8P6_CERCA</name>
<dbReference type="CDD" id="cd17763">
    <property type="entry name" value="UP_hUPP-like"/>
    <property type="match status" value="1"/>
</dbReference>
<dbReference type="PANTHER" id="PTHR43691">
    <property type="entry name" value="URIDINE PHOSPHORYLASE"/>
    <property type="match status" value="1"/>
</dbReference>
<dbReference type="InterPro" id="IPR035994">
    <property type="entry name" value="Nucleoside_phosphorylase_sf"/>
</dbReference>
<dbReference type="AlphaFoldDB" id="A0A811U8P6"/>
<organism evidence="4 5">
    <name type="scientific">Ceratitis capitata</name>
    <name type="common">Mediterranean fruit fly</name>
    <name type="synonym">Tephritis capitata</name>
    <dbReference type="NCBI Taxonomy" id="7213"/>
    <lineage>
        <taxon>Eukaryota</taxon>
        <taxon>Metazoa</taxon>
        <taxon>Ecdysozoa</taxon>
        <taxon>Arthropoda</taxon>
        <taxon>Hexapoda</taxon>
        <taxon>Insecta</taxon>
        <taxon>Pterygota</taxon>
        <taxon>Neoptera</taxon>
        <taxon>Endopterygota</taxon>
        <taxon>Diptera</taxon>
        <taxon>Brachycera</taxon>
        <taxon>Muscomorpha</taxon>
        <taxon>Tephritoidea</taxon>
        <taxon>Tephritidae</taxon>
        <taxon>Ceratitis</taxon>
        <taxon>Ceratitis</taxon>
    </lineage>
</organism>
<evidence type="ECO:0000256" key="2">
    <source>
        <dbReference type="PIRSR" id="PIRSR610059-50"/>
    </source>
</evidence>
<dbReference type="Proteomes" id="UP000606786">
    <property type="component" value="Unassembled WGS sequence"/>
</dbReference>
<dbReference type="GO" id="GO:0009166">
    <property type="term" value="P:nucleotide catabolic process"/>
    <property type="evidence" value="ECO:0007669"/>
    <property type="project" value="InterPro"/>
</dbReference>
<dbReference type="SUPFAM" id="SSF53167">
    <property type="entry name" value="Purine and uridine phosphorylases"/>
    <property type="match status" value="1"/>
</dbReference>
<dbReference type="NCBIfam" id="TIGR01719">
    <property type="entry name" value="euk_UDPppase"/>
    <property type="match status" value="1"/>
</dbReference>
<accession>A0A811U8P6</accession>
<comment type="similarity">
    <text evidence="1">Belongs to the PNP/UDP phosphorylase family.</text>
</comment>